<evidence type="ECO:0000313" key="3">
    <source>
        <dbReference type="Proteomes" id="UP000740883"/>
    </source>
</evidence>
<protein>
    <submittedName>
        <fullName evidence="2">Uncharacterized protein</fullName>
    </submittedName>
</protein>
<feature type="transmembrane region" description="Helical" evidence="1">
    <location>
        <begin position="46"/>
        <end position="68"/>
    </location>
</feature>
<dbReference type="Proteomes" id="UP000740883">
    <property type="component" value="Unassembled WGS sequence"/>
</dbReference>
<dbReference type="AlphaFoldDB" id="A0A9P6L0D5"/>
<reference evidence="2 3" key="1">
    <citation type="journal article" date="2020" name="Genome Biol. Evol.">
        <title>Comparative genomics of strictly vertically transmitted, feminizing microsporidia endosymbionts of amphipod crustaceans.</title>
        <authorList>
            <person name="Cormier A."/>
            <person name="Chebbi M.A."/>
            <person name="Giraud I."/>
            <person name="Wattier R."/>
            <person name="Teixeira M."/>
            <person name="Gilbert C."/>
            <person name="Rigaud T."/>
            <person name="Cordaux R."/>
        </authorList>
    </citation>
    <scope>NUCLEOTIDE SEQUENCE [LARGE SCALE GENOMIC DNA]</scope>
    <source>
        <strain evidence="2 3">Ou3-Ou53</strain>
    </source>
</reference>
<feature type="transmembrane region" description="Helical" evidence="1">
    <location>
        <begin position="74"/>
        <end position="91"/>
    </location>
</feature>
<feature type="transmembrane region" description="Helical" evidence="1">
    <location>
        <begin position="272"/>
        <end position="292"/>
    </location>
</feature>
<feature type="transmembrane region" description="Helical" evidence="1">
    <location>
        <begin position="98"/>
        <end position="116"/>
    </location>
</feature>
<evidence type="ECO:0000313" key="2">
    <source>
        <dbReference type="EMBL" id="KAF9764381.1"/>
    </source>
</evidence>
<keyword evidence="1" id="KW-1133">Transmembrane helix</keyword>
<keyword evidence="1" id="KW-0472">Membrane</keyword>
<feature type="transmembrane region" description="Helical" evidence="1">
    <location>
        <begin position="170"/>
        <end position="195"/>
    </location>
</feature>
<accession>A0A9P6L0D5</accession>
<sequence length="349" mass="40950">MRLINWRQIYDFWALAIESLVCLYLYHGNKKKITLEIIKNIEYPRLVLCTSQTVLFCLISIAFMLLIYVTNPRILIFLNGIMSLIICSFLIENRLVGCASFLFVSFFSFPLFLYRKTELLKAYKLSLEYLLVVKRMMPLFFVYSAAKTIGSVIMFQVLVSMNFSGHRYCLFIFMNVIFILAMTKKVMAEVVLLFIHKNNEIGILDAIFGRILCIGTIALSSLIRPLYLLMQFNKGEEYAMIYAIVHRETYFDSIKIVEAIEKEHKHEGPRVYIRRILYPFVFCSMFFAYKYIHSPSAFFGNYEFLTLIFYLHAITIETLYTFQSTISFVLKTTSRKEIIEDLPVEIIDK</sequence>
<feature type="transmembrane region" description="Helical" evidence="1">
    <location>
        <begin position="304"/>
        <end position="330"/>
    </location>
</feature>
<feature type="transmembrane region" description="Helical" evidence="1">
    <location>
        <begin position="207"/>
        <end position="230"/>
    </location>
</feature>
<keyword evidence="1" id="KW-0812">Transmembrane</keyword>
<comment type="caution">
    <text evidence="2">The sequence shown here is derived from an EMBL/GenBank/DDBJ whole genome shotgun (WGS) entry which is preliminary data.</text>
</comment>
<feature type="transmembrane region" description="Helical" evidence="1">
    <location>
        <begin position="6"/>
        <end position="26"/>
    </location>
</feature>
<organism evidence="2 3">
    <name type="scientific">Nosema granulosis</name>
    <dbReference type="NCBI Taxonomy" id="83296"/>
    <lineage>
        <taxon>Eukaryota</taxon>
        <taxon>Fungi</taxon>
        <taxon>Fungi incertae sedis</taxon>
        <taxon>Microsporidia</taxon>
        <taxon>Nosematidae</taxon>
        <taxon>Nosema</taxon>
    </lineage>
</organism>
<dbReference type="OrthoDB" id="10384740at2759"/>
<proteinExistence type="predicted"/>
<gene>
    <name evidence="2" type="ORF">NGRA_0617</name>
</gene>
<keyword evidence="3" id="KW-1185">Reference proteome</keyword>
<feature type="transmembrane region" description="Helical" evidence="1">
    <location>
        <begin position="136"/>
        <end position="158"/>
    </location>
</feature>
<name>A0A9P6L0D5_9MICR</name>
<dbReference type="EMBL" id="SBJO01000025">
    <property type="protein sequence ID" value="KAF9764381.1"/>
    <property type="molecule type" value="Genomic_DNA"/>
</dbReference>
<evidence type="ECO:0000256" key="1">
    <source>
        <dbReference type="SAM" id="Phobius"/>
    </source>
</evidence>